<accession>A0AAP5MDJ2</accession>
<gene>
    <name evidence="1" type="ORF">G7B40_039860</name>
</gene>
<comment type="caution">
    <text evidence="1">The sequence shown here is derived from an EMBL/GenBank/DDBJ whole genome shotgun (WGS) entry which is preliminary data.</text>
</comment>
<keyword evidence="2" id="KW-1185">Reference proteome</keyword>
<name>A0AAP5MDJ2_9CYAN</name>
<evidence type="ECO:0000313" key="1">
    <source>
        <dbReference type="EMBL" id="MDR9900647.1"/>
    </source>
</evidence>
<organism evidence="1 2">
    <name type="scientific">Aetokthonos hydrillicola Thurmond2011</name>
    <dbReference type="NCBI Taxonomy" id="2712845"/>
    <lineage>
        <taxon>Bacteria</taxon>
        <taxon>Bacillati</taxon>
        <taxon>Cyanobacteriota</taxon>
        <taxon>Cyanophyceae</taxon>
        <taxon>Nostocales</taxon>
        <taxon>Hapalosiphonaceae</taxon>
        <taxon>Aetokthonos</taxon>
    </lineage>
</organism>
<protein>
    <submittedName>
        <fullName evidence="1">Uncharacterized protein</fullName>
    </submittedName>
</protein>
<proteinExistence type="predicted"/>
<dbReference type="RefSeq" id="WP_208341755.1">
    <property type="nucleotide sequence ID" value="NZ_CAWQFN010000023.1"/>
</dbReference>
<dbReference type="EMBL" id="JAALHA020000037">
    <property type="protein sequence ID" value="MDR9900647.1"/>
    <property type="molecule type" value="Genomic_DNA"/>
</dbReference>
<dbReference type="AlphaFoldDB" id="A0AAP5MDJ2"/>
<reference evidence="2" key="1">
    <citation type="journal article" date="2021" name="Science">
        <title>Hunting the eagle killer: A cyanobacterial neurotoxin causes vacuolar myelinopathy.</title>
        <authorList>
            <person name="Breinlinger S."/>
            <person name="Phillips T.J."/>
            <person name="Haram B.N."/>
            <person name="Mares J."/>
            <person name="Martinez Yerena J.A."/>
            <person name="Hrouzek P."/>
            <person name="Sobotka R."/>
            <person name="Henderson W.M."/>
            <person name="Schmieder P."/>
            <person name="Williams S.M."/>
            <person name="Lauderdale J.D."/>
            <person name="Wilde H.D."/>
            <person name="Gerrin W."/>
            <person name="Kust A."/>
            <person name="Washington J.W."/>
            <person name="Wagner C."/>
            <person name="Geier B."/>
            <person name="Liebeke M."/>
            <person name="Enke H."/>
            <person name="Niedermeyer T.H.J."/>
            <person name="Wilde S.B."/>
        </authorList>
    </citation>
    <scope>NUCLEOTIDE SEQUENCE [LARGE SCALE GENOMIC DNA]</scope>
    <source>
        <strain evidence="2">Thurmond2011</strain>
    </source>
</reference>
<sequence>MINLRQALLGFAAFASATFVVLSEMRLVLSSEIVPFIRPNWTAVGRNGFQSGKEACDATATAVKHPLVGIEAIRTNERIYAAKCLFDGLSPRYVKVDCNPHTYVYIGDEYTGTCIDAAWLRDKKVIVTRGAGNIDATQGVDVIFVSDKGGTNILNFSQLKDFIVIYADSYELVPNTSSTESGTNSRGIDIFFNGRRQAMLRDIITTTPLNIINTK</sequence>
<evidence type="ECO:0000313" key="2">
    <source>
        <dbReference type="Proteomes" id="UP000667802"/>
    </source>
</evidence>
<dbReference type="Proteomes" id="UP000667802">
    <property type="component" value="Unassembled WGS sequence"/>
</dbReference>